<evidence type="ECO:0000256" key="1">
    <source>
        <dbReference type="ARBA" id="ARBA00008889"/>
    </source>
</evidence>
<reference evidence="6 7" key="1">
    <citation type="submission" date="2017-09" db="EMBL/GenBank/DDBJ databases">
        <title>Bloom of a denitrifying methanotroph, Candidatus Methylomirabilis limnetica, in a deep stratified lake.</title>
        <authorList>
            <person name="Graf J.S."/>
            <person name="Marchant H.K."/>
            <person name="Tienken D."/>
            <person name="Hach P.F."/>
            <person name="Brand A."/>
            <person name="Schubert C.J."/>
            <person name="Kuypers M.M."/>
            <person name="Milucka J."/>
        </authorList>
    </citation>
    <scope>NUCLEOTIDE SEQUENCE [LARGE SCALE GENOMIC DNA]</scope>
    <source>
        <strain evidence="6 7">Zug</strain>
    </source>
</reference>
<dbReference type="GO" id="GO:0015934">
    <property type="term" value="C:large ribosomal subunit"/>
    <property type="evidence" value="ECO:0007669"/>
    <property type="project" value="InterPro"/>
</dbReference>
<dbReference type="InterPro" id="IPR047865">
    <property type="entry name" value="Ribosomal_uL10_bac_type"/>
</dbReference>
<evidence type="ECO:0000256" key="2">
    <source>
        <dbReference type="ARBA" id="ARBA00022980"/>
    </source>
</evidence>
<sequence>MTPWWGWQRAREATLSCREGTVKQTEKATVVDELKTGLAGATVAILADPRGLSVSDLTELRKMLRQQGMALRVVKNTLARLAVTGTELQELKPYLVGPTAIVHGKGDPTAPAKLLASFIKTKSTFQIKAGFAEGRVLVSQEVMALADLPPREVLAARLAGILQSPLRGLVTVLSGPLRSLLMVLEAVRQQKE</sequence>
<accession>A0A2T4TX81</accession>
<proteinExistence type="inferred from homology"/>
<keyword evidence="7" id="KW-1185">Reference proteome</keyword>
<evidence type="ECO:0000256" key="4">
    <source>
        <dbReference type="ARBA" id="ARBA00035202"/>
    </source>
</evidence>
<dbReference type="PROSITE" id="PS01109">
    <property type="entry name" value="RIBOSOMAL_L10"/>
    <property type="match status" value="1"/>
</dbReference>
<dbReference type="Proteomes" id="UP000241436">
    <property type="component" value="Unassembled WGS sequence"/>
</dbReference>
<dbReference type="AlphaFoldDB" id="A0A2T4TX81"/>
<keyword evidence="5" id="KW-0694">RNA-binding</keyword>
<keyword evidence="5" id="KW-0699">rRNA-binding</keyword>
<dbReference type="InterPro" id="IPR002363">
    <property type="entry name" value="Ribosomal_uL10_CS_bac"/>
</dbReference>
<dbReference type="SUPFAM" id="SSF160369">
    <property type="entry name" value="Ribosomal protein L10-like"/>
    <property type="match status" value="1"/>
</dbReference>
<dbReference type="Gene3D" id="6.10.250.290">
    <property type="match status" value="1"/>
</dbReference>
<evidence type="ECO:0000313" key="7">
    <source>
        <dbReference type="Proteomes" id="UP000241436"/>
    </source>
</evidence>
<comment type="subunit">
    <text evidence="5">Part of the ribosomal stalk of the 50S ribosomal subunit. The N-terminus interacts with L11 and the large rRNA to form the base of the stalk. The C-terminus forms an elongated spine to which L12 dimers bind in a sequential fashion forming a multimeric L10(L12)X complex.</text>
</comment>
<keyword evidence="3 5" id="KW-0687">Ribonucleoprotein</keyword>
<dbReference type="PANTHER" id="PTHR11560">
    <property type="entry name" value="39S RIBOSOMAL PROTEIN L10, MITOCHONDRIAL"/>
    <property type="match status" value="1"/>
</dbReference>
<dbReference type="Gene3D" id="3.30.70.1730">
    <property type="match status" value="1"/>
</dbReference>
<protein>
    <recommendedName>
        <fullName evidence="4 5">Large ribosomal subunit protein uL10</fullName>
    </recommendedName>
</protein>
<dbReference type="GO" id="GO:0006412">
    <property type="term" value="P:translation"/>
    <property type="evidence" value="ECO:0007669"/>
    <property type="project" value="UniProtKB-UniRule"/>
</dbReference>
<evidence type="ECO:0000256" key="3">
    <source>
        <dbReference type="ARBA" id="ARBA00023274"/>
    </source>
</evidence>
<comment type="function">
    <text evidence="5">Forms part of the ribosomal stalk, playing a central role in the interaction of the ribosome with GTP-bound translation factors.</text>
</comment>
<dbReference type="HAMAP" id="MF_00362">
    <property type="entry name" value="Ribosomal_uL10"/>
    <property type="match status" value="1"/>
</dbReference>
<evidence type="ECO:0000256" key="5">
    <source>
        <dbReference type="HAMAP-Rule" id="MF_00362"/>
    </source>
</evidence>
<dbReference type="GO" id="GO:0003735">
    <property type="term" value="F:structural constituent of ribosome"/>
    <property type="evidence" value="ECO:0007669"/>
    <property type="project" value="InterPro"/>
</dbReference>
<reference evidence="7" key="2">
    <citation type="journal article" date="2018" name="Environ. Microbiol.">
        <title>Bloom of a denitrifying methanotroph, 'Candidatus Methylomirabilis limnetica', in a deep stratified lake.</title>
        <authorList>
            <person name="Graf J.S."/>
            <person name="Mayr M.J."/>
            <person name="Marchant H.K."/>
            <person name="Tienken D."/>
            <person name="Hach P.F."/>
            <person name="Brand A."/>
            <person name="Schubert C.J."/>
            <person name="Kuypers M.M."/>
            <person name="Milucka J."/>
        </authorList>
    </citation>
    <scope>NUCLEOTIDE SEQUENCE [LARGE SCALE GENOMIC DNA]</scope>
    <source>
        <strain evidence="7">Zug</strain>
    </source>
</reference>
<dbReference type="EMBL" id="NVQC01000022">
    <property type="protein sequence ID" value="PTL35721.1"/>
    <property type="molecule type" value="Genomic_DNA"/>
</dbReference>
<dbReference type="InterPro" id="IPR001790">
    <property type="entry name" value="Ribosomal_uL10"/>
</dbReference>
<gene>
    <name evidence="5" type="primary">rplJ</name>
    <name evidence="6" type="ORF">CLG94_08125</name>
</gene>
<dbReference type="GO" id="GO:0070180">
    <property type="term" value="F:large ribosomal subunit rRNA binding"/>
    <property type="evidence" value="ECO:0007669"/>
    <property type="project" value="UniProtKB-UniRule"/>
</dbReference>
<comment type="similarity">
    <text evidence="1 5">Belongs to the universal ribosomal protein uL10 family.</text>
</comment>
<keyword evidence="2 5" id="KW-0689">Ribosomal protein</keyword>
<dbReference type="Pfam" id="PF00466">
    <property type="entry name" value="Ribosomal_L10"/>
    <property type="match status" value="1"/>
</dbReference>
<dbReference type="CDD" id="cd05797">
    <property type="entry name" value="Ribosomal_L10"/>
    <property type="match status" value="1"/>
</dbReference>
<dbReference type="InterPro" id="IPR022973">
    <property type="entry name" value="Ribosomal_uL10_bac"/>
</dbReference>
<organism evidence="6 7">
    <name type="scientific">Candidatus Methylomirabilis limnetica</name>
    <dbReference type="NCBI Taxonomy" id="2033718"/>
    <lineage>
        <taxon>Bacteria</taxon>
        <taxon>Candidatus Methylomirabilota</taxon>
        <taxon>Candidatus Methylomirabilia</taxon>
        <taxon>Candidatus Methylomirabilales</taxon>
        <taxon>Candidatus Methylomirabilaceae</taxon>
        <taxon>Candidatus Methylomirabilis</taxon>
    </lineage>
</organism>
<dbReference type="InterPro" id="IPR043141">
    <property type="entry name" value="Ribosomal_uL10-like_sf"/>
</dbReference>
<dbReference type="NCBIfam" id="NF000955">
    <property type="entry name" value="PRK00099.1-1"/>
    <property type="match status" value="1"/>
</dbReference>
<comment type="caution">
    <text evidence="6">The sequence shown here is derived from an EMBL/GenBank/DDBJ whole genome shotgun (WGS) entry which is preliminary data.</text>
</comment>
<name>A0A2T4TX81_9BACT</name>
<evidence type="ECO:0000313" key="6">
    <source>
        <dbReference type="EMBL" id="PTL35721.1"/>
    </source>
</evidence>